<evidence type="ECO:0000256" key="6">
    <source>
        <dbReference type="ARBA" id="ARBA00022989"/>
    </source>
</evidence>
<keyword evidence="11" id="KW-1185">Reference proteome</keyword>
<accession>A0A399EKD7</accession>
<dbReference type="PANTHER" id="PTHR43470:SF5">
    <property type="entry name" value="PHOSPHATE TRANSPORT SYSTEM PERMEASE PROTEIN PSTA"/>
    <property type="match status" value="1"/>
</dbReference>
<dbReference type="SUPFAM" id="SSF161098">
    <property type="entry name" value="MetI-like"/>
    <property type="match status" value="1"/>
</dbReference>
<organism evidence="10 11">
    <name type="scientific">Meiothermus luteus</name>
    <dbReference type="NCBI Taxonomy" id="2026184"/>
    <lineage>
        <taxon>Bacteria</taxon>
        <taxon>Thermotogati</taxon>
        <taxon>Deinococcota</taxon>
        <taxon>Deinococci</taxon>
        <taxon>Thermales</taxon>
        <taxon>Thermaceae</taxon>
        <taxon>Meiothermus</taxon>
    </lineage>
</organism>
<evidence type="ECO:0000256" key="5">
    <source>
        <dbReference type="ARBA" id="ARBA00022692"/>
    </source>
</evidence>
<evidence type="ECO:0000256" key="1">
    <source>
        <dbReference type="ARBA" id="ARBA00004651"/>
    </source>
</evidence>
<dbReference type="Pfam" id="PF00528">
    <property type="entry name" value="BPD_transp_1"/>
    <property type="match status" value="1"/>
</dbReference>
<keyword evidence="6 8" id="KW-1133">Transmembrane helix</keyword>
<evidence type="ECO:0000256" key="8">
    <source>
        <dbReference type="RuleBase" id="RU363043"/>
    </source>
</evidence>
<keyword evidence="4 8" id="KW-1003">Cell membrane</keyword>
<protein>
    <recommendedName>
        <fullName evidence="8">Phosphate transport system permease protein PstA</fullName>
    </recommendedName>
</protein>
<evidence type="ECO:0000256" key="4">
    <source>
        <dbReference type="ARBA" id="ARBA00022475"/>
    </source>
</evidence>
<feature type="transmembrane region" description="Helical" evidence="8">
    <location>
        <begin position="24"/>
        <end position="45"/>
    </location>
</feature>
<dbReference type="InterPro" id="IPR005672">
    <property type="entry name" value="Phosphate_PstA"/>
</dbReference>
<feature type="transmembrane region" description="Helical" evidence="8">
    <location>
        <begin position="259"/>
        <end position="282"/>
    </location>
</feature>
<feature type="transmembrane region" description="Helical" evidence="8">
    <location>
        <begin position="186"/>
        <end position="213"/>
    </location>
</feature>
<proteinExistence type="inferred from homology"/>
<keyword evidence="5 8" id="KW-0812">Transmembrane</keyword>
<feature type="transmembrane region" description="Helical" evidence="8">
    <location>
        <begin position="331"/>
        <end position="351"/>
    </location>
</feature>
<comment type="subcellular location">
    <subcellularLocation>
        <location evidence="1 8">Cell membrane</location>
        <topology evidence="1 8">Multi-pass membrane protein</topology>
    </subcellularLocation>
</comment>
<keyword evidence="7 8" id="KW-0472">Membrane</keyword>
<dbReference type="GO" id="GO:0035435">
    <property type="term" value="P:phosphate ion transmembrane transport"/>
    <property type="evidence" value="ECO:0007669"/>
    <property type="project" value="InterPro"/>
</dbReference>
<evidence type="ECO:0000256" key="2">
    <source>
        <dbReference type="ARBA" id="ARBA00007069"/>
    </source>
</evidence>
<dbReference type="CDD" id="cd06261">
    <property type="entry name" value="TM_PBP2"/>
    <property type="match status" value="1"/>
</dbReference>
<dbReference type="RefSeq" id="WP_119360456.1">
    <property type="nucleotide sequence ID" value="NZ_QWKZ01000060.1"/>
</dbReference>
<comment type="similarity">
    <text evidence="2 8">Belongs to the binding-protein-dependent transport system permease family. CysTW subfamily.</text>
</comment>
<feature type="transmembrane region" description="Helical" evidence="8">
    <location>
        <begin position="372"/>
        <end position="397"/>
    </location>
</feature>
<gene>
    <name evidence="10" type="primary">pstA1</name>
    <name evidence="10" type="ORF">Mlute_01872</name>
</gene>
<evidence type="ECO:0000313" key="10">
    <source>
        <dbReference type="EMBL" id="RIH84485.1"/>
    </source>
</evidence>
<reference evidence="10 11" key="1">
    <citation type="submission" date="2018-08" db="EMBL/GenBank/DDBJ databases">
        <title>Meiothermus luteus KCTC 52599 genome sequencing project.</title>
        <authorList>
            <person name="Da Costa M.S."/>
            <person name="Albuquerque L."/>
            <person name="Raposo P."/>
            <person name="Froufe H.J.C."/>
            <person name="Barroso C.S."/>
            <person name="Egas C."/>
        </authorList>
    </citation>
    <scope>NUCLEOTIDE SEQUENCE [LARGE SCALE GENOMIC DNA]</scope>
    <source>
        <strain evidence="10 11">KCTC 52599</strain>
    </source>
</reference>
<evidence type="ECO:0000313" key="11">
    <source>
        <dbReference type="Proteomes" id="UP000265800"/>
    </source>
</evidence>
<feature type="transmembrane region" description="Helical" evidence="8">
    <location>
        <begin position="303"/>
        <end position="325"/>
    </location>
</feature>
<feature type="domain" description="ABC transmembrane type-1" evidence="9">
    <location>
        <begin position="188"/>
        <end position="393"/>
    </location>
</feature>
<dbReference type="PROSITE" id="PS50928">
    <property type="entry name" value="ABC_TM1"/>
    <property type="match status" value="1"/>
</dbReference>
<evidence type="ECO:0000259" key="9">
    <source>
        <dbReference type="PROSITE" id="PS50928"/>
    </source>
</evidence>
<evidence type="ECO:0000256" key="3">
    <source>
        <dbReference type="ARBA" id="ARBA00022448"/>
    </source>
</evidence>
<dbReference type="EMBL" id="QWKZ01000060">
    <property type="protein sequence ID" value="RIH84485.1"/>
    <property type="molecule type" value="Genomic_DNA"/>
</dbReference>
<dbReference type="NCBIfam" id="TIGR00974">
    <property type="entry name" value="3a0107s02c"/>
    <property type="match status" value="1"/>
</dbReference>
<dbReference type="PANTHER" id="PTHR43470">
    <property type="entry name" value="PHOSPHATE TRANSPORT SYSTEM PERMEASE PROTEIN PSTA-RELATED"/>
    <property type="match status" value="1"/>
</dbReference>
<evidence type="ECO:0000256" key="7">
    <source>
        <dbReference type="ARBA" id="ARBA00023136"/>
    </source>
</evidence>
<dbReference type="AlphaFoldDB" id="A0A399EKD7"/>
<keyword evidence="3" id="KW-0813">Transport</keyword>
<dbReference type="InterPro" id="IPR035906">
    <property type="entry name" value="MetI-like_sf"/>
</dbReference>
<dbReference type="GO" id="GO:0005315">
    <property type="term" value="F:phosphate transmembrane transporter activity"/>
    <property type="evidence" value="ECO:0007669"/>
    <property type="project" value="InterPro"/>
</dbReference>
<dbReference type="Proteomes" id="UP000265800">
    <property type="component" value="Unassembled WGS sequence"/>
</dbReference>
<dbReference type="OrthoDB" id="9785113at2"/>
<comment type="caution">
    <text evidence="10">The sequence shown here is derived from an EMBL/GenBank/DDBJ whole genome shotgun (WGS) entry which is preliminary data.</text>
</comment>
<feature type="transmembrane region" description="Helical" evidence="8">
    <location>
        <begin position="233"/>
        <end position="253"/>
    </location>
</feature>
<sequence length="405" mass="44575">MQKGLSLDSSQSPQNLRRDRINRLFARAVVIPTVIALALIGVLLLDTLYDTVSVQVVEVTETSGKSFALSQALTADQVIRLELLAQGKSPEEVAALMSDPDEMRVFRLRNRVELMWATQEGPLRWVVSSIDDERIANYSLFEGLRRWNELKEGLQENQQLRLNPWLDYSFLTRDPSRNPISAGLRVALFGTLWVLGLTLAMSIPIGVGTAIYLEEYAPKNRLTRFIEVNLRNLAGVPSIVFGLLGLAVFVRGMEFGPTIISAALTMALLIMPTITIAAREALRSVPDSIRFAAYALGATKWQTVTMVVLPSSIPGIATGVILAATRAIGEAAPLLIVGAAAYVAFVPRGIFSEYTVLPVQIYLWISANLSEFANTAAAGIIVLLVTLAGLYALAFWIRRRYRVEW</sequence>
<dbReference type="Gene3D" id="1.10.3720.10">
    <property type="entry name" value="MetI-like"/>
    <property type="match status" value="1"/>
</dbReference>
<name>A0A399EKD7_9DEIN</name>
<dbReference type="GO" id="GO:0005886">
    <property type="term" value="C:plasma membrane"/>
    <property type="evidence" value="ECO:0007669"/>
    <property type="project" value="UniProtKB-SubCell"/>
</dbReference>
<dbReference type="InterPro" id="IPR000515">
    <property type="entry name" value="MetI-like"/>
</dbReference>